<feature type="region of interest" description="Disordered" evidence="5">
    <location>
        <begin position="86"/>
        <end position="114"/>
    </location>
</feature>
<reference evidence="7 8" key="1">
    <citation type="submission" date="2020-12" db="EMBL/GenBank/DDBJ databases">
        <title>Concerted genomic and epigenomic changes stabilize Arabidopsis allopolyploids.</title>
        <authorList>
            <person name="Chen Z."/>
        </authorList>
    </citation>
    <scope>NUCLEOTIDE SEQUENCE [LARGE SCALE GENOMIC DNA]</scope>
    <source>
        <strain evidence="7">As9502</strain>
        <tissue evidence="7">Leaf</tissue>
    </source>
</reference>
<comment type="caution">
    <text evidence="7">The sequence shown here is derived from an EMBL/GenBank/DDBJ whole genome shotgun (WGS) entry which is preliminary data.</text>
</comment>
<dbReference type="PANTHER" id="PTHR31973:SF187">
    <property type="entry name" value="MUTATOR TRANSPOSASE MUDRA PROTEIN"/>
    <property type="match status" value="1"/>
</dbReference>
<protein>
    <submittedName>
        <fullName evidence="7">Zinc finger SWIM-type</fullName>
    </submittedName>
</protein>
<dbReference type="Pfam" id="PF04434">
    <property type="entry name" value="SWIM"/>
    <property type="match status" value="1"/>
</dbReference>
<evidence type="ECO:0000313" key="7">
    <source>
        <dbReference type="EMBL" id="KAG7588591.1"/>
    </source>
</evidence>
<name>A0A8T2BYW0_ARASU</name>
<organism evidence="7 8">
    <name type="scientific">Arabidopsis suecica</name>
    <name type="common">Swedish thale-cress</name>
    <name type="synonym">Cardaminopsis suecica</name>
    <dbReference type="NCBI Taxonomy" id="45249"/>
    <lineage>
        <taxon>Eukaryota</taxon>
        <taxon>Viridiplantae</taxon>
        <taxon>Streptophyta</taxon>
        <taxon>Embryophyta</taxon>
        <taxon>Tracheophyta</taxon>
        <taxon>Spermatophyta</taxon>
        <taxon>Magnoliopsida</taxon>
        <taxon>eudicotyledons</taxon>
        <taxon>Gunneridae</taxon>
        <taxon>Pentapetalae</taxon>
        <taxon>rosids</taxon>
        <taxon>malvids</taxon>
        <taxon>Brassicales</taxon>
        <taxon>Brassicaceae</taxon>
        <taxon>Camelineae</taxon>
        <taxon>Arabidopsis</taxon>
    </lineage>
</organism>
<evidence type="ECO:0000256" key="4">
    <source>
        <dbReference type="PROSITE-ProRule" id="PRU00325"/>
    </source>
</evidence>
<dbReference type="SMART" id="SM00575">
    <property type="entry name" value="ZnF_PMZ"/>
    <property type="match status" value="1"/>
</dbReference>
<accession>A0A8T2BYW0</accession>
<dbReference type="Pfam" id="PF03108">
    <property type="entry name" value="DBD_Tnp_Mut"/>
    <property type="match status" value="1"/>
</dbReference>
<dbReference type="PROSITE" id="PS50966">
    <property type="entry name" value="ZF_SWIM"/>
    <property type="match status" value="1"/>
</dbReference>
<evidence type="ECO:0000256" key="3">
    <source>
        <dbReference type="ARBA" id="ARBA00022833"/>
    </source>
</evidence>
<keyword evidence="8" id="KW-1185">Reference proteome</keyword>
<feature type="region of interest" description="Disordered" evidence="5">
    <location>
        <begin position="165"/>
        <end position="192"/>
    </location>
</feature>
<feature type="domain" description="SWIM-type" evidence="6">
    <location>
        <begin position="556"/>
        <end position="588"/>
    </location>
</feature>
<feature type="compositionally biased region" description="Low complexity" evidence="5">
    <location>
        <begin position="89"/>
        <end position="98"/>
    </location>
</feature>
<evidence type="ECO:0000256" key="5">
    <source>
        <dbReference type="SAM" id="MobiDB-lite"/>
    </source>
</evidence>
<dbReference type="InterPro" id="IPR004332">
    <property type="entry name" value="Transposase_MuDR"/>
</dbReference>
<evidence type="ECO:0000259" key="6">
    <source>
        <dbReference type="PROSITE" id="PS50966"/>
    </source>
</evidence>
<dbReference type="Proteomes" id="UP000694251">
    <property type="component" value="Chromosome 7"/>
</dbReference>
<evidence type="ECO:0000256" key="1">
    <source>
        <dbReference type="ARBA" id="ARBA00022723"/>
    </source>
</evidence>
<dbReference type="GO" id="GO:0008270">
    <property type="term" value="F:zinc ion binding"/>
    <property type="evidence" value="ECO:0007669"/>
    <property type="project" value="UniProtKB-KW"/>
</dbReference>
<gene>
    <name evidence="7" type="ORF">ISN44_As07g009190</name>
</gene>
<keyword evidence="1" id="KW-0479">Metal-binding</keyword>
<keyword evidence="2 4" id="KW-0863">Zinc-finger</keyword>
<dbReference type="AlphaFoldDB" id="A0A8T2BYW0"/>
<evidence type="ECO:0000313" key="8">
    <source>
        <dbReference type="Proteomes" id="UP000694251"/>
    </source>
</evidence>
<dbReference type="EMBL" id="JAEFBJ010000007">
    <property type="protein sequence ID" value="KAG7588591.1"/>
    <property type="molecule type" value="Genomic_DNA"/>
</dbReference>
<dbReference type="OrthoDB" id="1100751at2759"/>
<proteinExistence type="predicted"/>
<sequence length="691" mass="78587">MSIREGEKVAVVRELVREAYGLEYVGCELHMSYQWPDWMDIEGDFGGRTRLVPITTDETMSMYLTMRFELEDLSLFVSKVNVEGGFSGEGSSSTTSYGLPDKGKTPLYCDEPPSPHHDPMLWRRLMNDDAVLRWISSTQPAGGTVGESSSNIQSVPLGTNNEQVFTISSSDDSDTEDGNESSGGGADENSIRETITECNFFGPSATEMDGPLRVHLDLHVPLQEALEDMCLNFAFFNRDAAPTLDEQGEEGRVGMELAIRDVQYEGDELFVGRVFKNKQDCNVKLAVHALNRRFHFRRDRSTKKILTLTCVSDSCSWRVYIVRLEDSENYQIRSATLDHTCTVEERSNYHKQATSRVIGSIMKSKYEGNTRGPRAIDLQRLLLADHSVYLKSRHGASMVHLQRNIASAYKKKNLLFHVSRAARAYRICDFHTYFNEIIRMDPACTAYLESVGFSHWTRAYFLGERYNVMTSNVVESLNAVLKEARELPIISLIEFIRPTLMTWFAMRRDAAKSETSSMPPKMREVVHQNFEKSVRYSVRRIDRYEYEIRGDGSSVFHVKLLERTCSCREFDLLHHPCPHAIAAAVAESVPIQGLMAPEYSVESWRMSYQGTIKHVPDVGDVFPLPEQIASLQLFPPSTRRPPGRPKKKRITSRGEFKGYWVSRVVKMGYRLSWLIKGKSIKDGVKSEKKTT</sequence>
<dbReference type="InterPro" id="IPR007527">
    <property type="entry name" value="Znf_SWIM"/>
</dbReference>
<evidence type="ECO:0000256" key="2">
    <source>
        <dbReference type="ARBA" id="ARBA00022771"/>
    </source>
</evidence>
<keyword evidence="3" id="KW-0862">Zinc</keyword>
<dbReference type="InterPro" id="IPR006564">
    <property type="entry name" value="Znf_PMZ"/>
</dbReference>
<dbReference type="PANTHER" id="PTHR31973">
    <property type="entry name" value="POLYPROTEIN, PUTATIVE-RELATED"/>
    <property type="match status" value="1"/>
</dbReference>